<name>A0A0F9MR91_9ZZZZ</name>
<proteinExistence type="predicted"/>
<comment type="caution">
    <text evidence="1">The sequence shown here is derived from an EMBL/GenBank/DDBJ whole genome shotgun (WGS) entry which is preliminary data.</text>
</comment>
<accession>A0A0F9MR91</accession>
<evidence type="ECO:0000313" key="1">
    <source>
        <dbReference type="EMBL" id="KKM71732.1"/>
    </source>
</evidence>
<gene>
    <name evidence="1" type="ORF">LCGC14_1427590</name>
</gene>
<reference evidence="1" key="1">
    <citation type="journal article" date="2015" name="Nature">
        <title>Complex archaea that bridge the gap between prokaryotes and eukaryotes.</title>
        <authorList>
            <person name="Spang A."/>
            <person name="Saw J.H."/>
            <person name="Jorgensen S.L."/>
            <person name="Zaremba-Niedzwiedzka K."/>
            <person name="Martijn J."/>
            <person name="Lind A.E."/>
            <person name="van Eijk R."/>
            <person name="Schleper C."/>
            <person name="Guy L."/>
            <person name="Ettema T.J."/>
        </authorList>
    </citation>
    <scope>NUCLEOTIDE SEQUENCE</scope>
</reference>
<dbReference type="AlphaFoldDB" id="A0A0F9MR91"/>
<protein>
    <submittedName>
        <fullName evidence="1">Uncharacterized protein</fullName>
    </submittedName>
</protein>
<organism evidence="1">
    <name type="scientific">marine sediment metagenome</name>
    <dbReference type="NCBI Taxonomy" id="412755"/>
    <lineage>
        <taxon>unclassified sequences</taxon>
        <taxon>metagenomes</taxon>
        <taxon>ecological metagenomes</taxon>
    </lineage>
</organism>
<dbReference type="EMBL" id="LAZR01009585">
    <property type="protein sequence ID" value="KKM71732.1"/>
    <property type="molecule type" value="Genomic_DNA"/>
</dbReference>
<sequence>MLRHLLTLRAGDWPDPEWNEPAPITRVSSFMAKYIGPCEMAGEVEMRLAICGFDGYLVKQVYAWGESYDYLSKNLHISSKEMNRGIRTAIDYITGKWPMEETYREYRKRHKNKGGKQ</sequence>